<dbReference type="InterPro" id="IPR024260">
    <property type="entry name" value="Vac7"/>
</dbReference>
<keyword evidence="2" id="KW-1133">Transmembrane helix</keyword>
<dbReference type="GO" id="GO:0070772">
    <property type="term" value="C:PAS complex"/>
    <property type="evidence" value="ECO:0007669"/>
    <property type="project" value="TreeGrafter"/>
</dbReference>
<feature type="compositionally biased region" description="Polar residues" evidence="1">
    <location>
        <begin position="671"/>
        <end position="682"/>
    </location>
</feature>
<evidence type="ECO:0000313" key="4">
    <source>
        <dbReference type="Proteomes" id="UP000262825"/>
    </source>
</evidence>
<dbReference type="VEuPathDB" id="FungiDB:SCODWIG_03302"/>
<reference evidence="4" key="1">
    <citation type="submission" date="2018-06" db="EMBL/GenBank/DDBJ databases">
        <authorList>
            <person name="Guldener U."/>
        </authorList>
    </citation>
    <scope>NUCLEOTIDE SEQUENCE [LARGE SCALE GENOMIC DNA]</scope>
    <source>
        <strain evidence="4">UTAD17</strain>
    </source>
</reference>
<dbReference type="AlphaFoldDB" id="A0A376BAB3"/>
<organism evidence="3 4">
    <name type="scientific">Saccharomycodes ludwigii</name>
    <dbReference type="NCBI Taxonomy" id="36035"/>
    <lineage>
        <taxon>Eukaryota</taxon>
        <taxon>Fungi</taxon>
        <taxon>Dikarya</taxon>
        <taxon>Ascomycota</taxon>
        <taxon>Saccharomycotina</taxon>
        <taxon>Saccharomycetes</taxon>
        <taxon>Saccharomycodales</taxon>
        <taxon>Saccharomycodaceae</taxon>
        <taxon>Saccharomycodes</taxon>
    </lineage>
</organism>
<dbReference type="EMBL" id="UFAJ01000751">
    <property type="protein sequence ID" value="SSD61541.1"/>
    <property type="molecule type" value="Genomic_DNA"/>
</dbReference>
<keyword evidence="2" id="KW-0812">Transmembrane</keyword>
<keyword evidence="2" id="KW-0472">Membrane</keyword>
<evidence type="ECO:0000313" key="3">
    <source>
        <dbReference type="EMBL" id="SSD61541.1"/>
    </source>
</evidence>
<dbReference type="GO" id="GO:0000329">
    <property type="term" value="C:fungal-type vacuole membrane"/>
    <property type="evidence" value="ECO:0007669"/>
    <property type="project" value="TreeGrafter"/>
</dbReference>
<feature type="compositionally biased region" description="Low complexity" evidence="1">
    <location>
        <begin position="313"/>
        <end position="334"/>
    </location>
</feature>
<feature type="region of interest" description="Disordered" evidence="1">
    <location>
        <begin position="267"/>
        <end position="408"/>
    </location>
</feature>
<accession>A0A376BAB3</accession>
<feature type="compositionally biased region" description="Low complexity" evidence="1">
    <location>
        <begin position="267"/>
        <end position="297"/>
    </location>
</feature>
<proteinExistence type="predicted"/>
<feature type="transmembrane region" description="Helical" evidence="2">
    <location>
        <begin position="544"/>
        <end position="566"/>
    </location>
</feature>
<evidence type="ECO:0000256" key="2">
    <source>
        <dbReference type="SAM" id="Phobius"/>
    </source>
</evidence>
<evidence type="ECO:0008006" key="5">
    <source>
        <dbReference type="Google" id="ProtNLM"/>
    </source>
</evidence>
<dbReference type="PANTHER" id="PTHR28258">
    <property type="entry name" value="VACUOLAR SEGREGATION PROTEIN 7"/>
    <property type="match status" value="1"/>
</dbReference>
<dbReference type="GO" id="GO:0010513">
    <property type="term" value="P:positive regulation of phosphatidylinositol biosynthetic process"/>
    <property type="evidence" value="ECO:0007669"/>
    <property type="project" value="TreeGrafter"/>
</dbReference>
<sequence length="762" mass="85076">MPNESVVEPDYHNFTSNSTVINNVLTESLSPRKKNINNLTIRRTNVGLGGALPTNSTGMISTSSIVNASNNNDTSNSIIAPNPAVATTTNNPNNRIMNISNYDVGNLGNMKTSNTMTTSNFTPQPQLSQLRTTASRMFGKQSNSSIRRHVPKDVNLEDYIDEVHDTEYDLGVLNNNNGDYYDEDDDRSMFYYRSNNRNSLINNNNINNRTSLYPIDSEEYTHNQYQPEFDLRGRRIFTEDSYGEEPQIHSHLGSRVIPNNVAAATATTTTTGTNNKNNSTKINNSTSYGGIINTNFKKGNKGKKTKADGSIRTSLTTISTMNSMTNSTTKSAATDAGDEDEGESREAEQEYLARYYNSNAADNDKKKKNGNVNSNIDDGSGFSKNIPVQSFNGISEPKPTSNRNYHYHYNSTPEGNIARDVNGLIGKSNPRAFSNNNNKTLNGLDVDFDDEVTPLTRSASQLVYDTYSNKTANGGHNKNKKKRSSLTIFNQPAQQYYDHINTNTKPNVNIASVAAPSSPTYSPHNYFNHRRQRRDMIWYKLRNFIYFSFVIMSLLVVGFVSGFLLASNKDLNDFEIISMDNVLVSLDEIVFDITTQAFNEGMFTISVDTVELDIFAESKYISDNFITIDGAPKSMIETILLGTVYKLETPLEFRGGFWKKNYDMSISSVKLKSPGQQDTPSSPDDGDENEGNKTVILRSPSGMNLVDDNDSDNKQKYGKWKNIIKNEFTLIVRGNVYYKVPFISSEKSVGVQKSTVVYPKIL</sequence>
<gene>
    <name evidence="3" type="ORF">SCODWIG_03302</name>
</gene>
<name>A0A376BAB3_9ASCO</name>
<keyword evidence="4" id="KW-1185">Reference proteome</keyword>
<protein>
    <recommendedName>
        <fullName evidence="5">Vacuolar segregation protein 7</fullName>
    </recommendedName>
</protein>
<dbReference type="Pfam" id="PF12751">
    <property type="entry name" value="Vac7"/>
    <property type="match status" value="1"/>
</dbReference>
<dbReference type="Proteomes" id="UP000262825">
    <property type="component" value="Unassembled WGS sequence"/>
</dbReference>
<dbReference type="PANTHER" id="PTHR28258:SF1">
    <property type="entry name" value="VACUOLAR SEGREGATION PROTEIN 7"/>
    <property type="match status" value="1"/>
</dbReference>
<feature type="compositionally biased region" description="Polar residues" evidence="1">
    <location>
        <begin position="382"/>
        <end position="408"/>
    </location>
</feature>
<feature type="region of interest" description="Disordered" evidence="1">
    <location>
        <begin position="671"/>
        <end position="711"/>
    </location>
</feature>
<dbReference type="GO" id="GO:0000011">
    <property type="term" value="P:vacuole inheritance"/>
    <property type="evidence" value="ECO:0007669"/>
    <property type="project" value="TreeGrafter"/>
</dbReference>
<evidence type="ECO:0000256" key="1">
    <source>
        <dbReference type="SAM" id="MobiDB-lite"/>
    </source>
</evidence>
<dbReference type="GO" id="GO:1903778">
    <property type="term" value="P:protein localization to vacuolar membrane"/>
    <property type="evidence" value="ECO:0007669"/>
    <property type="project" value="TreeGrafter"/>
</dbReference>